<evidence type="ECO:0000256" key="5">
    <source>
        <dbReference type="ARBA" id="ARBA00025751"/>
    </source>
</evidence>
<evidence type="ECO:0000256" key="1">
    <source>
        <dbReference type="ARBA" id="ARBA00004123"/>
    </source>
</evidence>
<dbReference type="GO" id="GO:0006366">
    <property type="term" value="P:transcription by RNA polymerase II"/>
    <property type="evidence" value="ECO:0007669"/>
    <property type="project" value="InterPro"/>
</dbReference>
<dbReference type="InterPro" id="IPR037685">
    <property type="entry name" value="RBP11"/>
</dbReference>
<dbReference type="CDD" id="cd06926">
    <property type="entry name" value="RNAP_II_RPB11"/>
    <property type="match status" value="1"/>
</dbReference>
<evidence type="ECO:0000256" key="3">
    <source>
        <dbReference type="ARBA" id="ARBA00023163"/>
    </source>
</evidence>
<dbReference type="PANTHER" id="PTHR13946:SF16">
    <property type="entry name" value="DNA-DIRECTED RNA POLYMERASE II SUBUNIT RPB11"/>
    <property type="match status" value="1"/>
</dbReference>
<evidence type="ECO:0000259" key="6">
    <source>
        <dbReference type="Pfam" id="PF13656"/>
    </source>
</evidence>
<dbReference type="PANTHER" id="PTHR13946">
    <property type="entry name" value="DNA-DIRECTED RNA POLYMERASE I,II,III"/>
    <property type="match status" value="1"/>
</dbReference>
<feature type="domain" description="DNA-directed RNA polymerase RBP11-like dimerisation" evidence="6">
    <location>
        <begin position="128"/>
        <end position="200"/>
    </location>
</feature>
<evidence type="ECO:0000256" key="2">
    <source>
        <dbReference type="ARBA" id="ARBA00022478"/>
    </source>
</evidence>
<dbReference type="InterPro" id="IPR009025">
    <property type="entry name" value="RBP11-like_dimer"/>
</dbReference>
<protein>
    <submittedName>
        <fullName evidence="7">DNA-directed RNA polymerase II subunit RPB11</fullName>
    </submittedName>
</protein>
<evidence type="ECO:0000256" key="4">
    <source>
        <dbReference type="ARBA" id="ARBA00023242"/>
    </source>
</evidence>
<dbReference type="SUPFAM" id="SSF55257">
    <property type="entry name" value="RBP11-like subunits of RNA polymerase"/>
    <property type="match status" value="1"/>
</dbReference>
<sequence>MGDGFTKPPSPLLLRTIPHITITSTTTPPTPCPQHNNPESKTGTKTWKMIQLVSPHIRIDHQICRAVLIHWLLRRPSLEINKIHARPFAVNLGETAVMASLRLLTWAILKVSNCLLCKMGRRRVPNCVVFTFIKEDHTLGNLLRAQLLKDPKVIFAGYKVPHPLFPNFELRVQTTDETNPRAALIKASQDLIKDLTIFRNNFTREWELKKMIEPQKEGI</sequence>
<keyword evidence="8" id="KW-1185">Reference proteome</keyword>
<keyword evidence="2 7" id="KW-0240">DNA-directed RNA polymerase</keyword>
<accession>A0AAD6J0K9</accession>
<organism evidence="7 8">
    <name type="scientific">Drechslerella dactyloides</name>
    <name type="common">Nematode-trapping fungus</name>
    <name type="synonym">Arthrobotrys dactyloides</name>
    <dbReference type="NCBI Taxonomy" id="74499"/>
    <lineage>
        <taxon>Eukaryota</taxon>
        <taxon>Fungi</taxon>
        <taxon>Dikarya</taxon>
        <taxon>Ascomycota</taxon>
        <taxon>Pezizomycotina</taxon>
        <taxon>Orbiliomycetes</taxon>
        <taxon>Orbiliales</taxon>
        <taxon>Orbiliaceae</taxon>
        <taxon>Drechslerella</taxon>
    </lineage>
</organism>
<dbReference type="PROSITE" id="PS01154">
    <property type="entry name" value="RNA_POL_L_13KD"/>
    <property type="match status" value="1"/>
</dbReference>
<dbReference type="HAMAP" id="MF_00261">
    <property type="entry name" value="RNApol_arch_Rpo11"/>
    <property type="match status" value="1"/>
</dbReference>
<keyword evidence="3" id="KW-0804">Transcription</keyword>
<dbReference type="Gene3D" id="3.30.1360.10">
    <property type="entry name" value="RNA polymerase, RBP11-like subunit"/>
    <property type="match status" value="1"/>
</dbReference>
<evidence type="ECO:0000313" key="8">
    <source>
        <dbReference type="Proteomes" id="UP001221413"/>
    </source>
</evidence>
<name>A0AAD6J0K9_DREDA</name>
<dbReference type="GO" id="GO:0046983">
    <property type="term" value="F:protein dimerization activity"/>
    <property type="evidence" value="ECO:0007669"/>
    <property type="project" value="InterPro"/>
</dbReference>
<dbReference type="InterPro" id="IPR008193">
    <property type="entry name" value="RNA_pol_Rpb11_13-16kDa_CS"/>
</dbReference>
<dbReference type="Proteomes" id="UP001221413">
    <property type="component" value="Unassembled WGS sequence"/>
</dbReference>
<gene>
    <name evidence="7" type="ORF">Dda_5580</name>
</gene>
<comment type="similarity">
    <text evidence="5">Belongs to the archaeal Rpo11/eukaryotic RPB11/RPC19 RNA polymerase subunit family.</text>
</comment>
<dbReference type="AlphaFoldDB" id="A0AAD6J0K9"/>
<dbReference type="GO" id="GO:0003899">
    <property type="term" value="F:DNA-directed RNA polymerase activity"/>
    <property type="evidence" value="ECO:0007669"/>
    <property type="project" value="InterPro"/>
</dbReference>
<proteinExistence type="inferred from homology"/>
<dbReference type="GO" id="GO:0003677">
    <property type="term" value="F:DNA binding"/>
    <property type="evidence" value="ECO:0007669"/>
    <property type="project" value="InterPro"/>
</dbReference>
<comment type="caution">
    <text evidence="7">The sequence shown here is derived from an EMBL/GenBank/DDBJ whole genome shotgun (WGS) entry which is preliminary data.</text>
</comment>
<dbReference type="Pfam" id="PF13656">
    <property type="entry name" value="RNA_pol_L_2"/>
    <property type="match status" value="1"/>
</dbReference>
<dbReference type="InterPro" id="IPR022905">
    <property type="entry name" value="Rpo11-like"/>
</dbReference>
<dbReference type="InterPro" id="IPR036603">
    <property type="entry name" value="RBP11-like"/>
</dbReference>
<reference evidence="7" key="1">
    <citation type="submission" date="2023-01" db="EMBL/GenBank/DDBJ databases">
        <title>The chitinases involved in constricting ring structure development in the nematode-trapping fungus Drechslerella dactyloides.</title>
        <authorList>
            <person name="Wang R."/>
            <person name="Zhang L."/>
            <person name="Tang P."/>
            <person name="Li S."/>
            <person name="Liang L."/>
        </authorList>
    </citation>
    <scope>NUCLEOTIDE SEQUENCE</scope>
    <source>
        <strain evidence="7">YMF1.00031</strain>
    </source>
</reference>
<dbReference type="GO" id="GO:0005665">
    <property type="term" value="C:RNA polymerase II, core complex"/>
    <property type="evidence" value="ECO:0007669"/>
    <property type="project" value="InterPro"/>
</dbReference>
<dbReference type="EMBL" id="JAQGDS010000006">
    <property type="protein sequence ID" value="KAJ6259936.1"/>
    <property type="molecule type" value="Genomic_DNA"/>
</dbReference>
<evidence type="ECO:0000313" key="7">
    <source>
        <dbReference type="EMBL" id="KAJ6259936.1"/>
    </source>
</evidence>
<keyword evidence="4" id="KW-0539">Nucleus</keyword>
<comment type="subcellular location">
    <subcellularLocation>
        <location evidence="1">Nucleus</location>
    </subcellularLocation>
</comment>